<comment type="caution">
    <text evidence="1">The sequence shown here is derived from an EMBL/GenBank/DDBJ whole genome shotgun (WGS) entry which is preliminary data.</text>
</comment>
<accession>A0A8S4RKC8</accession>
<dbReference type="Proteomes" id="UP000838756">
    <property type="component" value="Unassembled WGS sequence"/>
</dbReference>
<organism evidence="1 2">
    <name type="scientific">Pararge aegeria aegeria</name>
    <dbReference type="NCBI Taxonomy" id="348720"/>
    <lineage>
        <taxon>Eukaryota</taxon>
        <taxon>Metazoa</taxon>
        <taxon>Ecdysozoa</taxon>
        <taxon>Arthropoda</taxon>
        <taxon>Hexapoda</taxon>
        <taxon>Insecta</taxon>
        <taxon>Pterygota</taxon>
        <taxon>Neoptera</taxon>
        <taxon>Endopterygota</taxon>
        <taxon>Lepidoptera</taxon>
        <taxon>Glossata</taxon>
        <taxon>Ditrysia</taxon>
        <taxon>Papilionoidea</taxon>
        <taxon>Nymphalidae</taxon>
        <taxon>Satyrinae</taxon>
        <taxon>Satyrini</taxon>
        <taxon>Parargina</taxon>
        <taxon>Pararge</taxon>
    </lineage>
</organism>
<gene>
    <name evidence="1" type="primary">jg9544</name>
    <name evidence="1" type="ORF">PAEG_LOCUS14368</name>
</gene>
<evidence type="ECO:0000313" key="1">
    <source>
        <dbReference type="EMBL" id="CAH2237052.1"/>
    </source>
</evidence>
<sequence length="1192" mass="139882">MMPLNISDIDRGVCSWKNNAQCGISIRRDTMAPLSVDGDTLGQKHQNYNKIVNEAIKNNPTPQITALNYEESDLDNLYKIDIACNRRNVEYILEVLKSEDMLYVSRAIKQSTWLITDQQYASIINPEYLYNSLSPQMTTKAFNKLVLHIRLNLEDENRVEAFFNYSKKEDLQKAFKWLPGCSNLFIEDIIQKHADDIPERIFKRLYEKSITFVKLTLRSLKLQYLRRDKISPAVFLVKRNVEMFLDIIEVSDVDCLPRFSPKITKKVMESSPERIMKNLEKYVSVLDISTFAKFIKNEEAKDFILSHIQNKKMRFWFIHKNLKHFLNRLPSEERFDFIKKYFIEKFHHDNVEAETWRDVVVQCSPPFRGKESSLKNIYSWYIYAPFDRAFEELKQLIRKESSPSDRILVFSVMLTCAGSDKQSVCKLLKYYREHHINEPFKYKIQFVNKLLTKTDTHRYDNETWGYLNDLFNSMEVYSKSDKNVQLCVKAIISHHVVNGKNIPEIIENKYEFENLDGKIKFNVEEREKIFDFLYNYLILKMKNDFNTDKEFDETVDYVVKVLNLLKDWNKELKDYPCILQKIKDLINAKKKKSWNRDLSEIYNVQKSWRKLLLAESILLNPTEDSCINALKHSPKLFEIYRDEIKQLWIYKNNHIERFLKKIRIYWYQSLAESFKTTFLENVEERSIQSHVALIKGICTLLPPKELLDFIKKYVPKESKIDWSQPDELELNLWKGIGKGMHLARPHPPLAVVLLYAKGDYLQYVLPSLNAILHNISANNIAENLPKLINSPVALQQHSIQAAFSKLKHEKLQGIFSDIWKSSTNSTIRTVIFCHTYKMLSTETNESDIKEIWDLLSIFIENLTFNENKKIYLTLSKVEKVPLSVRTEFWMKSYDFLKKLPASANCTSLINDLCSQMNDIMETLDVGFMAKICFENFDIKFTTVQYDYSYQVSLYLLSTKTEAAQMERYEKILLPILEKAIAGWDKQHKNVYHARNNLSDIFASISREFENVVLKKQMIFPISMYTSALNKLQNNLPTIESYMLLTNIKLSLGYIQILHDQKANTGSAESFDINRDVGKDLRASAAPIFGSLCLKYLKEDVANHFPSIYVIFAETLDAIFKQFSISFNDKLAVIKGFLEDKDFIQGYLVVMKLIPNYSYGDEENALKNELLEALSFHPLEEVLMHYWLLRRDN</sequence>
<evidence type="ECO:0000313" key="2">
    <source>
        <dbReference type="Proteomes" id="UP000838756"/>
    </source>
</evidence>
<dbReference type="OrthoDB" id="7100635at2759"/>
<proteinExistence type="predicted"/>
<name>A0A8S4RKC8_9NEOP</name>
<protein>
    <submittedName>
        <fullName evidence="1">Jg9544 protein</fullName>
    </submittedName>
</protein>
<dbReference type="AlphaFoldDB" id="A0A8S4RKC8"/>
<reference evidence="1" key="1">
    <citation type="submission" date="2022-03" db="EMBL/GenBank/DDBJ databases">
        <authorList>
            <person name="Lindestad O."/>
        </authorList>
    </citation>
    <scope>NUCLEOTIDE SEQUENCE</scope>
</reference>
<dbReference type="EMBL" id="CAKXAJ010025241">
    <property type="protein sequence ID" value="CAH2237052.1"/>
    <property type="molecule type" value="Genomic_DNA"/>
</dbReference>
<keyword evidence="2" id="KW-1185">Reference proteome</keyword>